<dbReference type="AlphaFoldDB" id="A0ABD3TCY4"/>
<evidence type="ECO:0000313" key="7">
    <source>
        <dbReference type="Proteomes" id="UP001634393"/>
    </source>
</evidence>
<accession>A0ABD3TCY4</accession>
<keyword evidence="2" id="KW-0489">Methyltransferase</keyword>
<dbReference type="InterPro" id="IPR029063">
    <property type="entry name" value="SAM-dependent_MTases_sf"/>
</dbReference>
<keyword evidence="5" id="KW-0460">Magnesium</keyword>
<reference evidence="6 7" key="1">
    <citation type="submission" date="2024-12" db="EMBL/GenBank/DDBJ databases">
        <title>The unique morphological basis and parallel evolutionary history of personate flowers in Penstemon.</title>
        <authorList>
            <person name="Depatie T.H."/>
            <person name="Wessinger C.A."/>
        </authorList>
    </citation>
    <scope>NUCLEOTIDE SEQUENCE [LARGE SCALE GENOMIC DNA]</scope>
    <source>
        <strain evidence="6">WTNN_2</strain>
        <tissue evidence="6">Leaf</tissue>
    </source>
</reference>
<dbReference type="PANTHER" id="PTHR31009">
    <property type="entry name" value="S-ADENOSYL-L-METHIONINE:CARBOXYL METHYLTRANSFERASE FAMILY PROTEIN"/>
    <property type="match status" value="1"/>
</dbReference>
<protein>
    <submittedName>
        <fullName evidence="6">Uncharacterized protein</fullName>
    </submittedName>
</protein>
<sequence length="347" mass="38978">MNAGEGQHSYVKNSSYQRGVVDVAKPIIEEEIAKKLDVENLSSFHLADYGCSTGHNSFPAIQIIIEAITKKIEQTSSIKVPEFFVFFNDNITNDFNTLFRSGSPEDHYYVIGLPGSFHNRLLPKSFLHFGYSSWSLQWLTEVPKELSDCKSPAWNKGAIFYSGDKKDKVCEAYLNQYAKDLGSFLDARAQELVIGGMLALLIPAAPTFWDPQTEYTLISDLNLMGSCLVDMVNKGIIDEGKVDEFNLPYYFATPEQLKGIIENNNQYSIERLEIINNPGKHTLPSVTGRAAFFRAVHEKLLGDHFGSGIIEELFDRYMKKLSASSLFMNSANDKSLVTLIVLKLKQD</sequence>
<organism evidence="6 7">
    <name type="scientific">Penstemon smallii</name>
    <dbReference type="NCBI Taxonomy" id="265156"/>
    <lineage>
        <taxon>Eukaryota</taxon>
        <taxon>Viridiplantae</taxon>
        <taxon>Streptophyta</taxon>
        <taxon>Embryophyta</taxon>
        <taxon>Tracheophyta</taxon>
        <taxon>Spermatophyta</taxon>
        <taxon>Magnoliopsida</taxon>
        <taxon>eudicotyledons</taxon>
        <taxon>Gunneridae</taxon>
        <taxon>Pentapetalae</taxon>
        <taxon>asterids</taxon>
        <taxon>lamiids</taxon>
        <taxon>Lamiales</taxon>
        <taxon>Plantaginaceae</taxon>
        <taxon>Cheloneae</taxon>
        <taxon>Penstemon</taxon>
    </lineage>
</organism>
<dbReference type="InterPro" id="IPR005299">
    <property type="entry name" value="MeTrfase_7"/>
</dbReference>
<comment type="similarity">
    <text evidence="1">Belongs to the methyltransferase superfamily. Type-7 methyltransferase family.</text>
</comment>
<dbReference type="Gene3D" id="1.10.1200.270">
    <property type="entry name" value="Methyltransferase, alpha-helical capping domain"/>
    <property type="match status" value="1"/>
</dbReference>
<dbReference type="GO" id="GO:0008168">
    <property type="term" value="F:methyltransferase activity"/>
    <property type="evidence" value="ECO:0007669"/>
    <property type="project" value="UniProtKB-KW"/>
</dbReference>
<dbReference type="Proteomes" id="UP001634393">
    <property type="component" value="Unassembled WGS sequence"/>
</dbReference>
<name>A0ABD3TCY4_9LAMI</name>
<proteinExistence type="inferred from homology"/>
<dbReference type="GO" id="GO:0032259">
    <property type="term" value="P:methylation"/>
    <property type="evidence" value="ECO:0007669"/>
    <property type="project" value="UniProtKB-KW"/>
</dbReference>
<dbReference type="GO" id="GO:0046872">
    <property type="term" value="F:metal ion binding"/>
    <property type="evidence" value="ECO:0007669"/>
    <property type="project" value="UniProtKB-KW"/>
</dbReference>
<evidence type="ECO:0000313" key="6">
    <source>
        <dbReference type="EMBL" id="KAL3834854.1"/>
    </source>
</evidence>
<keyword evidence="3" id="KW-0808">Transferase</keyword>
<evidence type="ECO:0000256" key="2">
    <source>
        <dbReference type="ARBA" id="ARBA00022603"/>
    </source>
</evidence>
<evidence type="ECO:0000256" key="4">
    <source>
        <dbReference type="ARBA" id="ARBA00022723"/>
    </source>
</evidence>
<keyword evidence="4" id="KW-0479">Metal-binding</keyword>
<keyword evidence="7" id="KW-1185">Reference proteome</keyword>
<dbReference type="EMBL" id="JBJXBP010000004">
    <property type="protein sequence ID" value="KAL3834854.1"/>
    <property type="molecule type" value="Genomic_DNA"/>
</dbReference>
<evidence type="ECO:0000256" key="3">
    <source>
        <dbReference type="ARBA" id="ARBA00022679"/>
    </source>
</evidence>
<dbReference type="SUPFAM" id="SSF53335">
    <property type="entry name" value="S-adenosyl-L-methionine-dependent methyltransferases"/>
    <property type="match status" value="1"/>
</dbReference>
<dbReference type="Gene3D" id="3.40.50.150">
    <property type="entry name" value="Vaccinia Virus protein VP39"/>
    <property type="match status" value="1"/>
</dbReference>
<gene>
    <name evidence="6" type="ORF">ACJIZ3_009590</name>
</gene>
<evidence type="ECO:0000256" key="1">
    <source>
        <dbReference type="ARBA" id="ARBA00007967"/>
    </source>
</evidence>
<evidence type="ECO:0000256" key="5">
    <source>
        <dbReference type="ARBA" id="ARBA00022842"/>
    </source>
</evidence>
<comment type="caution">
    <text evidence="6">The sequence shown here is derived from an EMBL/GenBank/DDBJ whole genome shotgun (WGS) entry which is preliminary data.</text>
</comment>
<dbReference type="Pfam" id="PF03492">
    <property type="entry name" value="Methyltransf_7"/>
    <property type="match status" value="1"/>
</dbReference>
<dbReference type="InterPro" id="IPR042086">
    <property type="entry name" value="MeTrfase_capping"/>
</dbReference>